<dbReference type="AlphaFoldDB" id="A0A4P9XD42"/>
<evidence type="ECO:0000256" key="2">
    <source>
        <dbReference type="ARBA" id="ARBA00022559"/>
    </source>
</evidence>
<evidence type="ECO:0000256" key="5">
    <source>
        <dbReference type="PIRSR" id="PIRSR000303-1"/>
    </source>
</evidence>
<evidence type="ECO:0000313" key="8">
    <source>
        <dbReference type="EMBL" id="RKP03365.1"/>
    </source>
</evidence>
<name>A0A4P9XD42_9FUNG</name>
<dbReference type="PANTHER" id="PTHR11592:SF78">
    <property type="entry name" value="GLUTATHIONE PEROXIDASE"/>
    <property type="match status" value="1"/>
</dbReference>
<dbReference type="InterPro" id="IPR036249">
    <property type="entry name" value="Thioredoxin-like_sf"/>
</dbReference>
<dbReference type="Pfam" id="PF00255">
    <property type="entry name" value="GSHPx"/>
    <property type="match status" value="1"/>
</dbReference>
<proteinExistence type="inferred from homology"/>
<dbReference type="EMBL" id="ML014124">
    <property type="protein sequence ID" value="RKP03365.1"/>
    <property type="molecule type" value="Genomic_DNA"/>
</dbReference>
<dbReference type="SUPFAM" id="SSF52833">
    <property type="entry name" value="Thioredoxin-like"/>
    <property type="match status" value="1"/>
</dbReference>
<protein>
    <recommendedName>
        <fullName evidence="6">Glutathione peroxidase</fullName>
    </recommendedName>
</protein>
<dbReference type="Proteomes" id="UP000274922">
    <property type="component" value="Unassembled WGS sequence"/>
</dbReference>
<sequence length="191" mass="20888">MSTGLQPTKAVPTAAPTAAAAAAAAAAPSKPTGDESPFYSLPCQSLDGQDVDLHAYKGQVILVVNMASKCGFTTQMTGLEAVYQQFKDEGFVVLGFPSDSFHQEHGSSEEIATVCHTKYQCTFPVMHKVAVNGKDTDPVFAWLKRQKSHLWMSRIKWNFEKFLLDRQGHVVKRYASTTTPESMAAEIKAML</sequence>
<feature type="active site" evidence="5">
    <location>
        <position position="70"/>
    </location>
</feature>
<evidence type="ECO:0000256" key="6">
    <source>
        <dbReference type="RuleBase" id="RU000499"/>
    </source>
</evidence>
<comment type="catalytic activity">
    <reaction evidence="4">
        <text>a hydroperoxide + [thioredoxin]-dithiol = an alcohol + [thioredoxin]-disulfide + H2O</text>
        <dbReference type="Rhea" id="RHEA:62620"/>
        <dbReference type="Rhea" id="RHEA-COMP:10698"/>
        <dbReference type="Rhea" id="RHEA-COMP:10700"/>
        <dbReference type="ChEBI" id="CHEBI:15377"/>
        <dbReference type="ChEBI" id="CHEBI:29950"/>
        <dbReference type="ChEBI" id="CHEBI:30879"/>
        <dbReference type="ChEBI" id="CHEBI:35924"/>
        <dbReference type="ChEBI" id="CHEBI:50058"/>
        <dbReference type="EC" id="1.11.1.24"/>
    </reaction>
</comment>
<dbReference type="STRING" id="1555241.A0A4P9XD42"/>
<comment type="similarity">
    <text evidence="1 6">Belongs to the glutathione peroxidase family.</text>
</comment>
<accession>A0A4P9XD42</accession>
<dbReference type="InterPro" id="IPR013766">
    <property type="entry name" value="Thioredoxin_domain"/>
</dbReference>
<evidence type="ECO:0000259" key="7">
    <source>
        <dbReference type="PROSITE" id="PS51352"/>
    </source>
</evidence>
<dbReference type="PROSITE" id="PS51355">
    <property type="entry name" value="GLUTATHIONE_PEROXID_3"/>
    <property type="match status" value="1"/>
</dbReference>
<dbReference type="FunFam" id="3.40.30.10:FF:000010">
    <property type="entry name" value="Glutathione peroxidase"/>
    <property type="match status" value="1"/>
</dbReference>
<gene>
    <name evidence="8" type="ORF">CXG81DRAFT_9656</name>
</gene>
<dbReference type="GO" id="GO:0034599">
    <property type="term" value="P:cellular response to oxidative stress"/>
    <property type="evidence" value="ECO:0007669"/>
    <property type="project" value="TreeGrafter"/>
</dbReference>
<keyword evidence="2 6" id="KW-0575">Peroxidase</keyword>
<dbReference type="PANTHER" id="PTHR11592">
    <property type="entry name" value="GLUTATHIONE PEROXIDASE"/>
    <property type="match status" value="1"/>
</dbReference>
<dbReference type="Gene3D" id="3.40.30.10">
    <property type="entry name" value="Glutaredoxin"/>
    <property type="match status" value="1"/>
</dbReference>
<dbReference type="OrthoDB" id="446890at2759"/>
<reference evidence="9" key="1">
    <citation type="journal article" date="2018" name="Nat. Microbiol.">
        <title>Leveraging single-cell genomics to expand the fungal tree of life.</title>
        <authorList>
            <person name="Ahrendt S.R."/>
            <person name="Quandt C.A."/>
            <person name="Ciobanu D."/>
            <person name="Clum A."/>
            <person name="Salamov A."/>
            <person name="Andreopoulos B."/>
            <person name="Cheng J.F."/>
            <person name="Woyke T."/>
            <person name="Pelin A."/>
            <person name="Henrissat B."/>
            <person name="Reynolds N.K."/>
            <person name="Benny G.L."/>
            <person name="Smith M.E."/>
            <person name="James T.Y."/>
            <person name="Grigoriev I.V."/>
        </authorList>
    </citation>
    <scope>NUCLEOTIDE SEQUENCE [LARGE SCALE GENOMIC DNA]</scope>
    <source>
        <strain evidence="9">ATCC 52028</strain>
    </source>
</reference>
<evidence type="ECO:0000256" key="4">
    <source>
        <dbReference type="ARBA" id="ARBA00049091"/>
    </source>
</evidence>
<dbReference type="PIRSF" id="PIRSF000303">
    <property type="entry name" value="Glutathion_perox"/>
    <property type="match status" value="1"/>
</dbReference>
<dbReference type="PROSITE" id="PS51352">
    <property type="entry name" value="THIOREDOXIN_2"/>
    <property type="match status" value="1"/>
</dbReference>
<keyword evidence="9" id="KW-1185">Reference proteome</keyword>
<dbReference type="PRINTS" id="PR01011">
    <property type="entry name" value="GLUTPROXDASE"/>
</dbReference>
<evidence type="ECO:0000256" key="1">
    <source>
        <dbReference type="ARBA" id="ARBA00006926"/>
    </source>
</evidence>
<evidence type="ECO:0000256" key="3">
    <source>
        <dbReference type="ARBA" id="ARBA00023002"/>
    </source>
</evidence>
<feature type="domain" description="Thioredoxin" evidence="7">
    <location>
        <begin position="30"/>
        <end position="191"/>
    </location>
</feature>
<dbReference type="CDD" id="cd00340">
    <property type="entry name" value="GSH_Peroxidase"/>
    <property type="match status" value="1"/>
</dbReference>
<dbReference type="GO" id="GO:0140824">
    <property type="term" value="F:thioredoxin-dependent peroxiredoxin activity"/>
    <property type="evidence" value="ECO:0007669"/>
    <property type="project" value="UniProtKB-EC"/>
</dbReference>
<dbReference type="InterPro" id="IPR000889">
    <property type="entry name" value="Glutathione_peroxidase"/>
</dbReference>
<keyword evidence="3 6" id="KW-0560">Oxidoreductase</keyword>
<evidence type="ECO:0000313" key="9">
    <source>
        <dbReference type="Proteomes" id="UP000274922"/>
    </source>
</evidence>
<organism evidence="8 9">
    <name type="scientific">Caulochytrium protostelioides</name>
    <dbReference type="NCBI Taxonomy" id="1555241"/>
    <lineage>
        <taxon>Eukaryota</taxon>
        <taxon>Fungi</taxon>
        <taxon>Fungi incertae sedis</taxon>
        <taxon>Chytridiomycota</taxon>
        <taxon>Chytridiomycota incertae sedis</taxon>
        <taxon>Chytridiomycetes</taxon>
        <taxon>Caulochytriales</taxon>
        <taxon>Caulochytriaceae</taxon>
        <taxon>Caulochytrium</taxon>
    </lineage>
</organism>